<evidence type="ECO:0000313" key="8">
    <source>
        <dbReference type="EMBL" id="CBY30759.1"/>
    </source>
</evidence>
<dbReference type="InterPro" id="IPR018097">
    <property type="entry name" value="EGF_Ca-bd_CS"/>
</dbReference>
<accession>E4Y511</accession>
<feature type="domain" description="SUEL-type lectin" evidence="7">
    <location>
        <begin position="1443"/>
        <end position="1539"/>
    </location>
</feature>
<evidence type="ECO:0000256" key="4">
    <source>
        <dbReference type="ARBA" id="ARBA00023157"/>
    </source>
</evidence>
<dbReference type="InterPro" id="IPR049883">
    <property type="entry name" value="NOTCH1_EGF-like"/>
</dbReference>
<dbReference type="CDD" id="cd22823">
    <property type="entry name" value="Gal_Rha_Lectin"/>
    <property type="match status" value="1"/>
</dbReference>
<dbReference type="PANTHER" id="PTHR24039">
    <property type="entry name" value="FIBRILLIN-RELATED"/>
    <property type="match status" value="1"/>
</dbReference>
<dbReference type="EMBL" id="FN654282">
    <property type="protein sequence ID" value="CBY30759.1"/>
    <property type="molecule type" value="Genomic_DNA"/>
</dbReference>
<keyword evidence="3" id="KW-0677">Repeat</keyword>
<protein>
    <submittedName>
        <fullName evidence="8">Uncharacterized protein</fullName>
    </submittedName>
</protein>
<feature type="domain" description="EGF-like" evidence="6">
    <location>
        <begin position="1241"/>
        <end position="1281"/>
    </location>
</feature>
<evidence type="ECO:0000256" key="3">
    <source>
        <dbReference type="ARBA" id="ARBA00022737"/>
    </source>
</evidence>
<evidence type="ECO:0000256" key="5">
    <source>
        <dbReference type="PROSITE-ProRule" id="PRU00076"/>
    </source>
</evidence>
<dbReference type="InterPro" id="IPR001881">
    <property type="entry name" value="EGF-like_Ca-bd_dom"/>
</dbReference>
<evidence type="ECO:0000256" key="2">
    <source>
        <dbReference type="ARBA" id="ARBA00022729"/>
    </source>
</evidence>
<name>E4Y511_OIKDI</name>
<dbReference type="PROSITE" id="PS01187">
    <property type="entry name" value="EGF_CA"/>
    <property type="match status" value="2"/>
</dbReference>
<dbReference type="Gene3D" id="2.10.25.10">
    <property type="entry name" value="Laminin"/>
    <property type="match status" value="6"/>
</dbReference>
<dbReference type="InterPro" id="IPR000922">
    <property type="entry name" value="Lectin_gal-bd_dom"/>
</dbReference>
<dbReference type="SMART" id="SM00179">
    <property type="entry name" value="EGF_CA"/>
    <property type="match status" value="7"/>
</dbReference>
<dbReference type="PROSITE" id="PS01186">
    <property type="entry name" value="EGF_2"/>
    <property type="match status" value="1"/>
</dbReference>
<evidence type="ECO:0000259" key="6">
    <source>
        <dbReference type="PROSITE" id="PS50026"/>
    </source>
</evidence>
<dbReference type="InterPro" id="IPR000742">
    <property type="entry name" value="EGF"/>
</dbReference>
<reference evidence="8" key="1">
    <citation type="journal article" date="2010" name="Science">
        <title>Plasticity of animal genome architecture unmasked by rapid evolution of a pelagic tunicate.</title>
        <authorList>
            <person name="Denoeud F."/>
            <person name="Henriet S."/>
            <person name="Mungpakdee S."/>
            <person name="Aury J.M."/>
            <person name="Da Silva C."/>
            <person name="Brinkmann H."/>
            <person name="Mikhaleva J."/>
            <person name="Olsen L.C."/>
            <person name="Jubin C."/>
            <person name="Canestro C."/>
            <person name="Bouquet J.M."/>
            <person name="Danks G."/>
            <person name="Poulain J."/>
            <person name="Campsteijn C."/>
            <person name="Adamski M."/>
            <person name="Cross I."/>
            <person name="Yadetie F."/>
            <person name="Muffato M."/>
            <person name="Louis A."/>
            <person name="Butcher S."/>
            <person name="Tsagkogeorga G."/>
            <person name="Konrad A."/>
            <person name="Singh S."/>
            <person name="Jensen M.F."/>
            <person name="Cong E.H."/>
            <person name="Eikeseth-Otteraa H."/>
            <person name="Noel B."/>
            <person name="Anthouard V."/>
            <person name="Porcel B.M."/>
            <person name="Kachouri-Lafond R."/>
            <person name="Nishino A."/>
            <person name="Ugolini M."/>
            <person name="Chourrout P."/>
            <person name="Nishida H."/>
            <person name="Aasland R."/>
            <person name="Huzurbazar S."/>
            <person name="Westhof E."/>
            <person name="Delsuc F."/>
            <person name="Lehrach H."/>
            <person name="Reinhardt R."/>
            <person name="Weissenbach J."/>
            <person name="Roy S.W."/>
            <person name="Artiguenave F."/>
            <person name="Postlethwait J.H."/>
            <person name="Manak J.R."/>
            <person name="Thompson E.M."/>
            <person name="Jaillon O."/>
            <person name="Du Pasquier L."/>
            <person name="Boudinot P."/>
            <person name="Liberles D.A."/>
            <person name="Volff J.N."/>
            <person name="Philippe H."/>
            <person name="Lenhard B."/>
            <person name="Roest Crollius H."/>
            <person name="Wincker P."/>
            <person name="Chourrout D."/>
        </authorList>
    </citation>
    <scope>NUCLEOTIDE SEQUENCE [LARGE SCALE GENOMIC DNA]</scope>
</reference>
<dbReference type="PROSITE" id="PS00010">
    <property type="entry name" value="ASX_HYDROXYL"/>
    <property type="match status" value="1"/>
</dbReference>
<dbReference type="GO" id="GO:0030246">
    <property type="term" value="F:carbohydrate binding"/>
    <property type="evidence" value="ECO:0007669"/>
    <property type="project" value="InterPro"/>
</dbReference>
<keyword evidence="4" id="KW-1015">Disulfide bond</keyword>
<dbReference type="GO" id="GO:0005509">
    <property type="term" value="F:calcium ion binding"/>
    <property type="evidence" value="ECO:0007669"/>
    <property type="project" value="InterPro"/>
</dbReference>
<sequence length="1616" mass="176763">MSEIEDVCARYGMFPPFGSGYESAEHGIGQAYDTLKAEATAFGYDMKVFLGIKSDGAGSLALSESGTYLGYTDHESFGFNAVGGDMCTGPLPAPNEGDPNDFNMCLSSNCQTTDLYNTLQGGAGTKVLEYTIDAIMCMKKIPTEYLCGTAINCIDSSTDSAYQSDHEQCCGIMGIDIEGIEYIGHTCVDTDPCDIHGSSCGTDHTCEDYSTPFTLTNKMLIPDYHGDYMCACKNDGYFYDFEYKTCISVNECTDDFHACRNTICVDEENGYMCDCENVDQDVQKDGLSGTYEYADASCFECPCDMDCSLGNNLCTEREQCVINQSKVCSDDPCATFGLRCPVGGPFHKPGEPGWSHVDPAQNINNTCHGELSSAICEWDCEAEGVGWSCEQEYCFSKSDCIYRCPHGTICGKANFWECSHPSECIHICTEEFNLDCRCPDEHSCLNPPCGMIDECTEDPEITCQDVFKWEINSHLYKCYFDGSPNYECLDDTWDYLQENCYPPECEPVPCTATFDNKERCVMGLNGTVDGYLTWDEYWAQYEAGNVGDIVSRKRRETGAWGTIGVTINCIAGYKRDVALAVCNDVDECASDCTPDPVYGLWDCFNQHEMYTGFTDYTCTDTVNNDCAVGVCKQIGGTSDYICVKYASAGVTITNDNKNDHRFTPFNCVNTVGSYYIDCVNGFMKDPDTDLASTNPDIECVNIIECSTEIANPATTSVSEPLWAAVTIECANSDLCTDTEGSYTCIWGCQVSDCTGDHTYCSFDSIAGSQCHCEPGYAFDADSILVPQTGTPDWITIDIGEGNSCKDVDECQGLDVDDGLDIATRLTHNCNTDVLTPYTHETQVCINTDGSFYCSCLPGYELTYNTALDIYTCIDINECAVGSHQCLTGYCVNEDGSYSCVNECNDPTICGEHGRCVVDHTGEFAYIFDNTANTAGELCVCDEWYELDDPADPVSGCVDINECSDDTYCGDPPAVCENLDGGVNCYCPKGYFDSEKNPSTPEVVCQDIDECDDRTGENAEDPKTDACNPEWVNGVTWAGSTALADNCINNDGSYECAQLCLINNCAQTTVANHPPTECVVITDTNAKTGLELCACASGFVYDSTVGCVDVNECDTDPCGTVTGSRCVNDIGYFHCECDDKAVNIGWTQGVHMDNTVTCMNINECSATSDNECLDVEYCTDNDGNYDCINPSCTDSSYCETYPNSECYMKIDAGVTGSAVEDCVCVEGYDAKGTSGTLLVCYNIDECTEETDSCSATEECVDTMGSYFCRCPEGYEYIGGICVKKDICDASAHPDRYPCGADQSCKWLSDDTGIWLEVDLNDGDAKCGCPICPDCKGKHGIYSHCDSNIISTDPTLVDRSYYDCICHEGFEWENGVHYSTCVDINECETVADPCVVVPEPPRPDVSSRATIGSLFSRSGARMTIVESRELKPVPAYQADDSMCYSKKNPSVLLECPTGTTISVTHATHGRWDEETCCFSSQGCPTCDFNNEFDLIPYVNAACKGQNSCEFIIYGQSFIPDCIDSSTGEAVRAHVDIKWDCVAPINYEKSHEITASSEYDQKTICVNYPGYYTCNCTVGYEYDDVQGCLNVNECEDDYVLKGGKPHVCTHEVDMCVDSE</sequence>
<dbReference type="Pfam" id="PF07645">
    <property type="entry name" value="EGF_CA"/>
    <property type="match status" value="5"/>
</dbReference>
<proteinExistence type="predicted"/>
<evidence type="ECO:0000256" key="1">
    <source>
        <dbReference type="ARBA" id="ARBA00022536"/>
    </source>
</evidence>
<gene>
    <name evidence="8" type="ORF">GSOID_T00018648001</name>
</gene>
<evidence type="ECO:0000259" key="7">
    <source>
        <dbReference type="PROSITE" id="PS50228"/>
    </source>
</evidence>
<dbReference type="CDD" id="cd00054">
    <property type="entry name" value="EGF_CA"/>
    <property type="match status" value="1"/>
</dbReference>
<feature type="non-terminal residue" evidence="8">
    <location>
        <position position="1616"/>
    </location>
</feature>
<dbReference type="SUPFAM" id="SSF57184">
    <property type="entry name" value="Growth factor receptor domain"/>
    <property type="match status" value="1"/>
</dbReference>
<dbReference type="PROSITE" id="PS50026">
    <property type="entry name" value="EGF_3"/>
    <property type="match status" value="1"/>
</dbReference>
<dbReference type="InterPro" id="IPR000152">
    <property type="entry name" value="EGF-type_Asp/Asn_hydroxyl_site"/>
</dbReference>
<keyword evidence="1 5" id="KW-0245">EGF-like domain</keyword>
<dbReference type="SMART" id="SM00181">
    <property type="entry name" value="EGF"/>
    <property type="match status" value="8"/>
</dbReference>
<dbReference type="PROSITE" id="PS50228">
    <property type="entry name" value="SUEL_LECTIN"/>
    <property type="match status" value="1"/>
</dbReference>
<keyword evidence="2" id="KW-0732">Signal</keyword>
<dbReference type="SUPFAM" id="SSF57196">
    <property type="entry name" value="EGF/Laminin"/>
    <property type="match status" value="3"/>
</dbReference>
<dbReference type="Proteomes" id="UP000011014">
    <property type="component" value="Unassembled WGS sequence"/>
</dbReference>
<comment type="caution">
    <text evidence="5">Lacks conserved residue(s) required for the propagation of feature annotation.</text>
</comment>
<organism evidence="8">
    <name type="scientific">Oikopleura dioica</name>
    <name type="common">Tunicate</name>
    <dbReference type="NCBI Taxonomy" id="34765"/>
    <lineage>
        <taxon>Eukaryota</taxon>
        <taxon>Metazoa</taxon>
        <taxon>Chordata</taxon>
        <taxon>Tunicata</taxon>
        <taxon>Appendicularia</taxon>
        <taxon>Copelata</taxon>
        <taxon>Oikopleuridae</taxon>
        <taxon>Oikopleura</taxon>
    </lineage>
</organism>
<dbReference type="InterPro" id="IPR009030">
    <property type="entry name" value="Growth_fac_rcpt_cys_sf"/>
</dbReference>